<dbReference type="EMBL" id="JARIHO010000004">
    <property type="protein sequence ID" value="KAJ7362625.1"/>
    <property type="molecule type" value="Genomic_DNA"/>
</dbReference>
<reference evidence="2" key="1">
    <citation type="submission" date="2023-03" db="EMBL/GenBank/DDBJ databases">
        <title>Massive genome expansion in bonnet fungi (Mycena s.s.) driven by repeated elements and novel gene families across ecological guilds.</title>
        <authorList>
            <consortium name="Lawrence Berkeley National Laboratory"/>
            <person name="Harder C.B."/>
            <person name="Miyauchi S."/>
            <person name="Viragh M."/>
            <person name="Kuo A."/>
            <person name="Thoen E."/>
            <person name="Andreopoulos B."/>
            <person name="Lu D."/>
            <person name="Skrede I."/>
            <person name="Drula E."/>
            <person name="Henrissat B."/>
            <person name="Morin E."/>
            <person name="Kohler A."/>
            <person name="Barry K."/>
            <person name="LaButti K."/>
            <person name="Morin E."/>
            <person name="Salamov A."/>
            <person name="Lipzen A."/>
            <person name="Mereny Z."/>
            <person name="Hegedus B."/>
            <person name="Baldrian P."/>
            <person name="Stursova M."/>
            <person name="Weitz H."/>
            <person name="Taylor A."/>
            <person name="Grigoriev I.V."/>
            <person name="Nagy L.G."/>
            <person name="Martin F."/>
            <person name="Kauserud H."/>
        </authorList>
    </citation>
    <scope>NUCLEOTIDE SEQUENCE</scope>
    <source>
        <strain evidence="2">CBHHK002</strain>
    </source>
</reference>
<gene>
    <name evidence="2" type="ORF">DFH08DRAFT_1024931</name>
</gene>
<dbReference type="AlphaFoldDB" id="A0AAD7F2M7"/>
<sequence length="229" mass="24613">MLKTFWLPSSPSYFAHTASAMSALCSHACTNNHVYVSTNAAMRRALSAALEREFPVRLLAGDTGVGPDMWNWQACGVLCLLWHLLLGVLRAGLAWDVILQLVRDVQHGEVAAKDEYALEPAAGAAPMEEEESKEEAGQEQGQGQGQGDVAMAPTDTAEPTVTSAMQAFNNAWMANSVITSMDPMAYACFAVPLFPQPIPGVGIIRPRGGQARIPMHARVFATRGSRGMK</sequence>
<name>A0AAD7F2M7_9AGAR</name>
<protein>
    <submittedName>
        <fullName evidence="2">Uncharacterized protein</fullName>
    </submittedName>
</protein>
<proteinExistence type="predicted"/>
<evidence type="ECO:0000256" key="1">
    <source>
        <dbReference type="SAM" id="MobiDB-lite"/>
    </source>
</evidence>
<accession>A0AAD7F2M7</accession>
<evidence type="ECO:0000313" key="2">
    <source>
        <dbReference type="EMBL" id="KAJ7362625.1"/>
    </source>
</evidence>
<dbReference type="Proteomes" id="UP001218218">
    <property type="component" value="Unassembled WGS sequence"/>
</dbReference>
<organism evidence="2 3">
    <name type="scientific">Mycena albidolilacea</name>
    <dbReference type="NCBI Taxonomy" id="1033008"/>
    <lineage>
        <taxon>Eukaryota</taxon>
        <taxon>Fungi</taxon>
        <taxon>Dikarya</taxon>
        <taxon>Basidiomycota</taxon>
        <taxon>Agaricomycotina</taxon>
        <taxon>Agaricomycetes</taxon>
        <taxon>Agaricomycetidae</taxon>
        <taxon>Agaricales</taxon>
        <taxon>Marasmiineae</taxon>
        <taxon>Mycenaceae</taxon>
        <taxon>Mycena</taxon>
    </lineage>
</organism>
<feature type="region of interest" description="Disordered" evidence="1">
    <location>
        <begin position="119"/>
        <end position="153"/>
    </location>
</feature>
<comment type="caution">
    <text evidence="2">The sequence shown here is derived from an EMBL/GenBank/DDBJ whole genome shotgun (WGS) entry which is preliminary data.</text>
</comment>
<keyword evidence="3" id="KW-1185">Reference proteome</keyword>
<evidence type="ECO:0000313" key="3">
    <source>
        <dbReference type="Proteomes" id="UP001218218"/>
    </source>
</evidence>